<proteinExistence type="predicted"/>
<evidence type="ECO:0000313" key="15">
    <source>
        <dbReference type="EMBL" id="PAD81550.1"/>
    </source>
</evidence>
<keyword evidence="9" id="KW-0067">ATP-binding</keyword>
<gene>
    <name evidence="15" type="ORF">CHH57_19165</name>
</gene>
<feature type="transmembrane region" description="Helical" evidence="12">
    <location>
        <begin position="12"/>
        <end position="32"/>
    </location>
</feature>
<dbReference type="SUPFAM" id="SSF55874">
    <property type="entry name" value="ATPase domain of HSP90 chaperone/DNA topoisomerase II/histidine kinase"/>
    <property type="match status" value="1"/>
</dbReference>
<dbReference type="CDD" id="cd18773">
    <property type="entry name" value="PDC1_HK_sensor"/>
    <property type="match status" value="1"/>
</dbReference>
<comment type="catalytic activity">
    <reaction evidence="1">
        <text>ATP + protein L-histidine = ADP + protein N-phospho-L-histidine.</text>
        <dbReference type="EC" id="2.7.13.3"/>
    </reaction>
</comment>
<keyword evidence="10" id="KW-0902">Two-component regulatory system</keyword>
<dbReference type="CDD" id="cd06225">
    <property type="entry name" value="HAMP"/>
    <property type="match status" value="1"/>
</dbReference>
<dbReference type="Gene3D" id="3.30.565.10">
    <property type="entry name" value="Histidine kinase-like ATPase, C-terminal domain"/>
    <property type="match status" value="1"/>
</dbReference>
<dbReference type="InterPro" id="IPR036890">
    <property type="entry name" value="HATPase_C_sf"/>
</dbReference>
<dbReference type="GO" id="GO:0005524">
    <property type="term" value="F:ATP binding"/>
    <property type="evidence" value="ECO:0007669"/>
    <property type="project" value="UniProtKB-KW"/>
</dbReference>
<protein>
    <recommendedName>
        <fullName evidence="3">histidine kinase</fullName>
        <ecNumber evidence="3">2.7.13.3</ecNumber>
    </recommendedName>
</protein>
<dbReference type="InterPro" id="IPR010559">
    <property type="entry name" value="Sig_transdc_His_kin_internal"/>
</dbReference>
<evidence type="ECO:0000256" key="5">
    <source>
        <dbReference type="ARBA" id="ARBA00022553"/>
    </source>
</evidence>
<dbReference type="SMART" id="SM00387">
    <property type="entry name" value="HATPase_c"/>
    <property type="match status" value="1"/>
</dbReference>
<evidence type="ECO:0000256" key="7">
    <source>
        <dbReference type="ARBA" id="ARBA00022741"/>
    </source>
</evidence>
<feature type="domain" description="Histidine kinase" evidence="13">
    <location>
        <begin position="484"/>
        <end position="588"/>
    </location>
</feature>
<evidence type="ECO:0000313" key="16">
    <source>
        <dbReference type="Proteomes" id="UP000216961"/>
    </source>
</evidence>
<keyword evidence="6" id="KW-0808">Transferase</keyword>
<dbReference type="EC" id="2.7.13.3" evidence="3"/>
<keyword evidence="5" id="KW-0597">Phosphoprotein</keyword>
<evidence type="ECO:0000256" key="10">
    <source>
        <dbReference type="ARBA" id="ARBA00023012"/>
    </source>
</evidence>
<evidence type="ECO:0000256" key="3">
    <source>
        <dbReference type="ARBA" id="ARBA00012438"/>
    </source>
</evidence>
<dbReference type="SMART" id="SM00304">
    <property type="entry name" value="HAMP"/>
    <property type="match status" value="1"/>
</dbReference>
<dbReference type="InterPro" id="IPR003594">
    <property type="entry name" value="HATPase_dom"/>
</dbReference>
<evidence type="ECO:0000256" key="2">
    <source>
        <dbReference type="ARBA" id="ARBA00004651"/>
    </source>
</evidence>
<evidence type="ECO:0000256" key="12">
    <source>
        <dbReference type="SAM" id="Phobius"/>
    </source>
</evidence>
<evidence type="ECO:0000259" key="14">
    <source>
        <dbReference type="PROSITE" id="PS50885"/>
    </source>
</evidence>
<keyword evidence="12" id="KW-1133">Transmembrane helix</keyword>
<accession>A0AA91TP26</accession>
<feature type="domain" description="HAMP" evidence="14">
    <location>
        <begin position="314"/>
        <end position="366"/>
    </location>
</feature>
<dbReference type="PROSITE" id="PS50109">
    <property type="entry name" value="HIS_KIN"/>
    <property type="match status" value="1"/>
</dbReference>
<dbReference type="Pfam" id="PF00672">
    <property type="entry name" value="HAMP"/>
    <property type="match status" value="1"/>
</dbReference>
<dbReference type="Proteomes" id="UP000216961">
    <property type="component" value="Unassembled WGS sequence"/>
</dbReference>
<evidence type="ECO:0000256" key="9">
    <source>
        <dbReference type="ARBA" id="ARBA00022840"/>
    </source>
</evidence>
<keyword evidence="7" id="KW-0547">Nucleotide-binding</keyword>
<evidence type="ECO:0000256" key="4">
    <source>
        <dbReference type="ARBA" id="ARBA00022475"/>
    </source>
</evidence>
<evidence type="ECO:0000256" key="8">
    <source>
        <dbReference type="ARBA" id="ARBA00022777"/>
    </source>
</evidence>
<dbReference type="InterPro" id="IPR003660">
    <property type="entry name" value="HAMP_dom"/>
</dbReference>
<keyword evidence="11 12" id="KW-0472">Membrane</keyword>
<keyword evidence="12" id="KW-0812">Transmembrane</keyword>
<dbReference type="PANTHER" id="PTHR34220">
    <property type="entry name" value="SENSOR HISTIDINE KINASE YPDA"/>
    <property type="match status" value="1"/>
</dbReference>
<feature type="transmembrane region" description="Helical" evidence="12">
    <location>
        <begin position="290"/>
        <end position="309"/>
    </location>
</feature>
<dbReference type="Pfam" id="PF06580">
    <property type="entry name" value="His_kinase"/>
    <property type="match status" value="1"/>
</dbReference>
<dbReference type="GO" id="GO:0000155">
    <property type="term" value="F:phosphorelay sensor kinase activity"/>
    <property type="evidence" value="ECO:0007669"/>
    <property type="project" value="InterPro"/>
</dbReference>
<dbReference type="SUPFAM" id="SSF158472">
    <property type="entry name" value="HAMP domain-like"/>
    <property type="match status" value="1"/>
</dbReference>
<dbReference type="PRINTS" id="PR00344">
    <property type="entry name" value="BCTRLSENSOR"/>
</dbReference>
<dbReference type="AlphaFoldDB" id="A0AA91TP26"/>
<dbReference type="Pfam" id="PF02518">
    <property type="entry name" value="HATPase_c"/>
    <property type="match status" value="1"/>
</dbReference>
<reference evidence="15 16" key="1">
    <citation type="submission" date="2017-07" db="EMBL/GenBank/DDBJ databases">
        <title>Isolation and whole genome analysis of endospore-forming bacteria from heroin.</title>
        <authorList>
            <person name="Kalinowski J."/>
            <person name="Ahrens B."/>
            <person name="Al-Dilaimi A."/>
            <person name="Winkler A."/>
            <person name="Wibberg D."/>
            <person name="Schleenbecker U."/>
            <person name="Ruckert C."/>
            <person name="Wolfel R."/>
            <person name="Grass G."/>
        </authorList>
    </citation>
    <scope>NUCLEOTIDE SEQUENCE [LARGE SCALE GENOMIC DNA]</scope>
    <source>
        <strain evidence="15 16">7521-2</strain>
    </source>
</reference>
<evidence type="ECO:0000256" key="11">
    <source>
        <dbReference type="ARBA" id="ARBA00023136"/>
    </source>
</evidence>
<organism evidence="15 16">
    <name type="scientific">Niallia circulans</name>
    <name type="common">Bacillus circulans</name>
    <dbReference type="NCBI Taxonomy" id="1397"/>
    <lineage>
        <taxon>Bacteria</taxon>
        <taxon>Bacillati</taxon>
        <taxon>Bacillota</taxon>
        <taxon>Bacilli</taxon>
        <taxon>Bacillales</taxon>
        <taxon>Bacillaceae</taxon>
        <taxon>Niallia</taxon>
    </lineage>
</organism>
<dbReference type="Gene3D" id="6.10.340.10">
    <property type="match status" value="1"/>
</dbReference>
<evidence type="ECO:0000256" key="6">
    <source>
        <dbReference type="ARBA" id="ARBA00022679"/>
    </source>
</evidence>
<dbReference type="EMBL" id="NPBQ01000120">
    <property type="protein sequence ID" value="PAD81550.1"/>
    <property type="molecule type" value="Genomic_DNA"/>
</dbReference>
<name>A0AA91TP26_NIACI</name>
<comment type="subcellular location">
    <subcellularLocation>
        <location evidence="2">Cell membrane</location>
        <topology evidence="2">Multi-pass membrane protein</topology>
    </subcellularLocation>
</comment>
<dbReference type="InterPro" id="IPR005467">
    <property type="entry name" value="His_kinase_dom"/>
</dbReference>
<dbReference type="PROSITE" id="PS50885">
    <property type="entry name" value="HAMP"/>
    <property type="match status" value="1"/>
</dbReference>
<evidence type="ECO:0000259" key="13">
    <source>
        <dbReference type="PROSITE" id="PS50109"/>
    </source>
</evidence>
<dbReference type="RefSeq" id="WP_095332813.1">
    <property type="nucleotide sequence ID" value="NZ_NPBQ01000120.1"/>
</dbReference>
<sequence length="588" mass="69112">MRSKFIPIKRRLMLMFLSVVIPIFIVGIYLTINIRQDMIKSRERDILVETERVRKGLEDNFTSIIQISDWIYQDEGLEELVTKRYANPKEMIEGYNEFTLFDYFLRYHSNLANIRFFVNNKSFMTNSNFVFADEQIKEMNWYEMALEGKGKIYWCNLVDPVTEKPFLALVRSVYNLENQFLGILAIYVDELSLMDILNSATIDNALLLDKELTNFQYTNHTPKNYLTKQLQNKMKNHPINVGETYSIEMKETKPFIFYGQMLDLPKSITNHFQVVTVMNNQEILNEVNKIMIKSYTIIGLVMLLVLFVIKRYTSSMDRRILQLKVSMHKVANGDFDIPITIDGNDEIRDIYIQLYTTMESLRDLLHKNYQHQLQEKSWQLQQKESEFKLLASQINPHFLYNTLEMIRMRALKNKDKEVSESVKILSKLLRRSLENNQQKYVKLSEEIDFLLLYLRIQQLRFGNRIRYEITSDVNTAQYNIIPLILQPIVENAFVHGIEEKVESGLILINIVQMEEAIHIFIQDDGKGISKEKLIEIQQILHKEKIGNRIGLNNVNERIKRMYGKKYGLTITSTEGKGTIVKVTIPIKA</sequence>
<comment type="caution">
    <text evidence="15">The sequence shown here is derived from an EMBL/GenBank/DDBJ whole genome shotgun (WGS) entry which is preliminary data.</text>
</comment>
<dbReference type="PANTHER" id="PTHR34220:SF7">
    <property type="entry name" value="SENSOR HISTIDINE KINASE YPDA"/>
    <property type="match status" value="1"/>
</dbReference>
<keyword evidence="4" id="KW-1003">Cell membrane</keyword>
<evidence type="ECO:0000256" key="1">
    <source>
        <dbReference type="ARBA" id="ARBA00000085"/>
    </source>
</evidence>
<keyword evidence="8" id="KW-0418">Kinase</keyword>
<dbReference type="InterPro" id="IPR004358">
    <property type="entry name" value="Sig_transdc_His_kin-like_C"/>
</dbReference>
<dbReference type="InterPro" id="IPR050640">
    <property type="entry name" value="Bact_2-comp_sensor_kinase"/>
</dbReference>
<dbReference type="GO" id="GO:0005886">
    <property type="term" value="C:plasma membrane"/>
    <property type="evidence" value="ECO:0007669"/>
    <property type="project" value="UniProtKB-SubCell"/>
</dbReference>